<reference evidence="1" key="1">
    <citation type="journal article" date="2015" name="Nature">
        <title>Complex archaea that bridge the gap between prokaryotes and eukaryotes.</title>
        <authorList>
            <person name="Spang A."/>
            <person name="Saw J.H."/>
            <person name="Jorgensen S.L."/>
            <person name="Zaremba-Niedzwiedzka K."/>
            <person name="Martijn J."/>
            <person name="Lind A.E."/>
            <person name="van Eijk R."/>
            <person name="Schleper C."/>
            <person name="Guy L."/>
            <person name="Ettema T.J."/>
        </authorList>
    </citation>
    <scope>NUCLEOTIDE SEQUENCE</scope>
</reference>
<protein>
    <submittedName>
        <fullName evidence="1">Uncharacterized protein</fullName>
    </submittedName>
</protein>
<dbReference type="AlphaFoldDB" id="A0A0F9AN43"/>
<sequence length="98" mass="10813">LGLKTLYGYIGIAYSDSELPESMRIGDVAGIIIEAMIVPCPSEDSEDFLMCLHCRSLIPVEKFKSGELWDESAEASRKAAREAEKSCKEATVITLQEK</sequence>
<organism evidence="1">
    <name type="scientific">marine sediment metagenome</name>
    <dbReference type="NCBI Taxonomy" id="412755"/>
    <lineage>
        <taxon>unclassified sequences</taxon>
        <taxon>metagenomes</taxon>
        <taxon>ecological metagenomes</taxon>
    </lineage>
</organism>
<gene>
    <name evidence="1" type="ORF">LCGC14_2891810</name>
</gene>
<dbReference type="EMBL" id="LAZR01056696">
    <property type="protein sequence ID" value="KKK73641.1"/>
    <property type="molecule type" value="Genomic_DNA"/>
</dbReference>
<feature type="non-terminal residue" evidence="1">
    <location>
        <position position="1"/>
    </location>
</feature>
<name>A0A0F9AN43_9ZZZZ</name>
<comment type="caution">
    <text evidence="1">The sequence shown here is derived from an EMBL/GenBank/DDBJ whole genome shotgun (WGS) entry which is preliminary data.</text>
</comment>
<evidence type="ECO:0000313" key="1">
    <source>
        <dbReference type="EMBL" id="KKK73641.1"/>
    </source>
</evidence>
<accession>A0A0F9AN43</accession>
<proteinExistence type="predicted"/>